<feature type="compositionally biased region" description="Polar residues" evidence="2">
    <location>
        <begin position="144"/>
        <end position="155"/>
    </location>
</feature>
<keyword evidence="4" id="KW-1185">Reference proteome</keyword>
<feature type="coiled-coil region" evidence="1">
    <location>
        <begin position="486"/>
        <end position="527"/>
    </location>
</feature>
<accession>A0AAN6M8G9</accession>
<feature type="region of interest" description="Disordered" evidence="2">
    <location>
        <begin position="1"/>
        <end position="55"/>
    </location>
</feature>
<feature type="region of interest" description="Disordered" evidence="2">
    <location>
        <begin position="334"/>
        <end position="356"/>
    </location>
</feature>
<feature type="compositionally biased region" description="Low complexity" evidence="2">
    <location>
        <begin position="97"/>
        <end position="112"/>
    </location>
</feature>
<evidence type="ECO:0000313" key="4">
    <source>
        <dbReference type="Proteomes" id="UP001280581"/>
    </source>
</evidence>
<keyword evidence="1" id="KW-0175">Coiled coil</keyword>
<feature type="compositionally biased region" description="Polar residues" evidence="2">
    <location>
        <begin position="13"/>
        <end position="55"/>
    </location>
</feature>
<gene>
    <name evidence="3" type="ORF">GRF29_1g1825837</name>
</gene>
<comment type="caution">
    <text evidence="3">The sequence shown here is derived from an EMBL/GenBank/DDBJ whole genome shotgun (WGS) entry which is preliminary data.</text>
</comment>
<dbReference type="AlphaFoldDB" id="A0AAN6M8G9"/>
<dbReference type="Proteomes" id="UP001280581">
    <property type="component" value="Unassembled WGS sequence"/>
</dbReference>
<reference evidence="3 4" key="1">
    <citation type="submission" date="2021-02" db="EMBL/GenBank/DDBJ databases">
        <title>Genome assembly of Pseudopithomyces chartarum.</title>
        <authorList>
            <person name="Jauregui R."/>
            <person name="Singh J."/>
            <person name="Voisey C."/>
        </authorList>
    </citation>
    <scope>NUCLEOTIDE SEQUENCE [LARGE SCALE GENOMIC DNA]</scope>
    <source>
        <strain evidence="3 4">AGR01</strain>
    </source>
</reference>
<protein>
    <submittedName>
        <fullName evidence="3">Uncharacterized protein</fullName>
    </submittedName>
</protein>
<proteinExistence type="predicted"/>
<organism evidence="3 4">
    <name type="scientific">Pseudopithomyces chartarum</name>
    <dbReference type="NCBI Taxonomy" id="1892770"/>
    <lineage>
        <taxon>Eukaryota</taxon>
        <taxon>Fungi</taxon>
        <taxon>Dikarya</taxon>
        <taxon>Ascomycota</taxon>
        <taxon>Pezizomycotina</taxon>
        <taxon>Dothideomycetes</taxon>
        <taxon>Pleosporomycetidae</taxon>
        <taxon>Pleosporales</taxon>
        <taxon>Massarineae</taxon>
        <taxon>Didymosphaeriaceae</taxon>
        <taxon>Pseudopithomyces</taxon>
    </lineage>
</organism>
<feature type="compositionally biased region" description="Low complexity" evidence="2">
    <location>
        <begin position="342"/>
        <end position="355"/>
    </location>
</feature>
<feature type="region of interest" description="Disordered" evidence="2">
    <location>
        <begin position="97"/>
        <end position="160"/>
    </location>
</feature>
<sequence length="532" mass="58176">MWTANRAPARPQRTGSIHSIASVQSAHSRPASVTSPFLSRQTSRSGYESDQSSDTLNEEDFAGAMPAMWQGQRQETGSAVSRLSQKFTSAVSGAAPLVLPLKPSSPPQKLNLAKMDMENDTRSRSSTVSTLGGDEPEFEFPEKTPTNKSSSSTDRSIPYYTLDEPAPLTRVLKIVETASKNVGTINSSDTSIPYFTGIEPAPLSPLKNVVEKPSSSSQPTRARGPLESQLAALMSKVMQIETSNPVASVTPKEYDDMKARLKTLEEEKRTWTKRHEAIWALRDEDVENNIKIRGELAKTRRELEAMTKLRDEDLANVQAVRLKLAEATRQIDRLKSQGAATSGRVSPSRGGRPSSMLFERRDTTDLFAAAKAAALEQRALEMEKRNTDLLQQIETLKGGAGIDDLNRATAHQAWKEHVASLEAKLQAKDTEITQLRSAAKAAPAPAPAPISVSVPAPAPFGGASATAGAVEWHRVEAIHEAHADYRERMGGKLQVLRSDKERLQQKLDAKEDECHALEFQVQKLQRRVGATA</sequence>
<evidence type="ECO:0000313" key="3">
    <source>
        <dbReference type="EMBL" id="KAK3217062.1"/>
    </source>
</evidence>
<evidence type="ECO:0000256" key="2">
    <source>
        <dbReference type="SAM" id="MobiDB-lite"/>
    </source>
</evidence>
<evidence type="ECO:0000256" key="1">
    <source>
        <dbReference type="SAM" id="Coils"/>
    </source>
</evidence>
<name>A0AAN6M8G9_9PLEO</name>
<dbReference type="EMBL" id="WVTA01000001">
    <property type="protein sequence ID" value="KAK3217062.1"/>
    <property type="molecule type" value="Genomic_DNA"/>
</dbReference>